<reference evidence="1 2" key="1">
    <citation type="submission" date="2016-12" db="EMBL/GenBank/DDBJ databases">
        <title>Clostridium tepidum sp. nov., a close relative of Clostridium sporogenes and Clostridium botulinum Group I.</title>
        <authorList>
            <person name="Dobritsa A.P."/>
            <person name="Kutumbaka K.K."/>
            <person name="Werner K."/>
            <person name="Wiedmann M."/>
            <person name="Asmus A."/>
            <person name="Samadpour M."/>
        </authorList>
    </citation>
    <scope>NUCLEOTIDE SEQUENCE [LARGE SCALE GENOMIC DNA]</scope>
    <source>
        <strain evidence="1 2">IEH 97212</strain>
    </source>
</reference>
<evidence type="ECO:0000313" key="1">
    <source>
        <dbReference type="EMBL" id="OOO64628.1"/>
    </source>
</evidence>
<name>A0A1S9I2Y8_9CLOT</name>
<gene>
    <name evidence="1" type="ORF">BS638_10255</name>
</gene>
<protein>
    <submittedName>
        <fullName evidence="1">Uncharacterized protein</fullName>
    </submittedName>
</protein>
<dbReference type="AlphaFoldDB" id="A0A1S9I2Y8"/>
<dbReference type="Proteomes" id="UP000190256">
    <property type="component" value="Unassembled WGS sequence"/>
</dbReference>
<organism evidence="1 2">
    <name type="scientific">Clostridium tepidum</name>
    <dbReference type="NCBI Taxonomy" id="1962263"/>
    <lineage>
        <taxon>Bacteria</taxon>
        <taxon>Bacillati</taxon>
        <taxon>Bacillota</taxon>
        <taxon>Clostridia</taxon>
        <taxon>Eubacteriales</taxon>
        <taxon>Clostridiaceae</taxon>
        <taxon>Clostridium</taxon>
    </lineage>
</organism>
<dbReference type="OrthoDB" id="1860485at2"/>
<accession>A0A1S9I2Y8</accession>
<proteinExistence type="predicted"/>
<dbReference type="RefSeq" id="WP_078054680.1">
    <property type="nucleotide sequence ID" value="NZ_MRAE01000027.1"/>
</dbReference>
<evidence type="ECO:0000313" key="2">
    <source>
        <dbReference type="Proteomes" id="UP000190256"/>
    </source>
</evidence>
<dbReference type="EMBL" id="MRAE01000027">
    <property type="protein sequence ID" value="OOO64628.1"/>
    <property type="molecule type" value="Genomic_DNA"/>
</dbReference>
<sequence length="225" mass="26800">MYLGFDEEVKQYDEVINFIEKTCFEELRLKKDEYVSICKFKPVKREAQIINLCYEDISYEEIERKSDEFMNMITKVEINEILTNKKYHEEIINSVKKEEVIKKIIEKEFKEKQVSSIIRKETEIYLANLIMKSIDEAVFLPVDIEEDPELKAYVPFHYLANHLISKGYSGILYRSTRMNKIGLKGKNLVLFNKEDVTYVPGSMNVYYYDGRKYKKVFKDIEKLNS</sequence>
<comment type="caution">
    <text evidence="1">The sequence shown here is derived from an EMBL/GenBank/DDBJ whole genome shotgun (WGS) entry which is preliminary data.</text>
</comment>